<gene>
    <name evidence="3" type="ORF">METZ01_LOCUS352743</name>
</gene>
<dbReference type="InterPro" id="IPR004365">
    <property type="entry name" value="NA-bd_OB_tRNA"/>
</dbReference>
<sequence length="292" mass="32539">VNKRVLESLTKAGAFDSLIKAEPDVPKTDLRAQLLAISDRALEHGNRRQRDRERGQTELFSESDTDGLSGGSVRLPGVTPWTDAQQLLYEKEALGLYLSGHPVDRFVSHLRAHNIKRIEELSEGSASESIVGIVGQRRLLTTKKGQPMAVVTLEDRGGTLEAVLFPDAYKRHGSTIEPDSLVVASGRLQKEEEISRLIVSDLVTMEALVEESRRVMAIRLAAPPHDRKTLESLSEIFGRYEGNGRVTLEIELRQKRNPLRLTAALSEVRIRTSDQLLEEVERLCGKGTVSWM</sequence>
<feature type="region of interest" description="Disordered" evidence="1">
    <location>
        <begin position="44"/>
        <end position="74"/>
    </location>
</feature>
<accession>A0A382RQC6</accession>
<name>A0A382RQC6_9ZZZZ</name>
<organism evidence="3">
    <name type="scientific">marine metagenome</name>
    <dbReference type="NCBI Taxonomy" id="408172"/>
    <lineage>
        <taxon>unclassified sequences</taxon>
        <taxon>metagenomes</taxon>
        <taxon>ecological metagenomes</taxon>
    </lineage>
</organism>
<evidence type="ECO:0000259" key="2">
    <source>
        <dbReference type="Pfam" id="PF01336"/>
    </source>
</evidence>
<proteinExistence type="predicted"/>
<feature type="domain" description="OB" evidence="2">
    <location>
        <begin position="129"/>
        <end position="193"/>
    </location>
</feature>
<dbReference type="Pfam" id="PF01336">
    <property type="entry name" value="tRNA_anti-codon"/>
    <property type="match status" value="1"/>
</dbReference>
<dbReference type="GO" id="GO:0006260">
    <property type="term" value="P:DNA replication"/>
    <property type="evidence" value="ECO:0007669"/>
    <property type="project" value="InterPro"/>
</dbReference>
<dbReference type="CDD" id="cd04485">
    <property type="entry name" value="DnaE_OBF"/>
    <property type="match status" value="1"/>
</dbReference>
<reference evidence="3" key="1">
    <citation type="submission" date="2018-05" db="EMBL/GenBank/DDBJ databases">
        <authorList>
            <person name="Lanie J.A."/>
            <person name="Ng W.-L."/>
            <person name="Kazmierczak K.M."/>
            <person name="Andrzejewski T.M."/>
            <person name="Davidsen T.M."/>
            <person name="Wayne K.J."/>
            <person name="Tettelin H."/>
            <person name="Glass J.I."/>
            <person name="Rusch D."/>
            <person name="Podicherti R."/>
            <person name="Tsui H.-C.T."/>
            <person name="Winkler M.E."/>
        </authorList>
    </citation>
    <scope>NUCLEOTIDE SEQUENCE</scope>
</reference>
<dbReference type="GO" id="GO:0008408">
    <property type="term" value="F:3'-5' exonuclease activity"/>
    <property type="evidence" value="ECO:0007669"/>
    <property type="project" value="InterPro"/>
</dbReference>
<feature type="compositionally biased region" description="Basic and acidic residues" evidence="1">
    <location>
        <begin position="44"/>
        <end position="56"/>
    </location>
</feature>
<evidence type="ECO:0000256" key="1">
    <source>
        <dbReference type="SAM" id="MobiDB-lite"/>
    </source>
</evidence>
<dbReference type="AlphaFoldDB" id="A0A382RQC6"/>
<dbReference type="InterPro" id="IPR004805">
    <property type="entry name" value="DnaE2/DnaE/PolC"/>
</dbReference>
<feature type="non-terminal residue" evidence="3">
    <location>
        <position position="1"/>
    </location>
</feature>
<protein>
    <recommendedName>
        <fullName evidence="2">OB domain-containing protein</fullName>
    </recommendedName>
</protein>
<dbReference type="PANTHER" id="PTHR32294:SF0">
    <property type="entry name" value="DNA POLYMERASE III SUBUNIT ALPHA"/>
    <property type="match status" value="1"/>
</dbReference>
<dbReference type="EMBL" id="UINC01123423">
    <property type="protein sequence ID" value="SVC99889.1"/>
    <property type="molecule type" value="Genomic_DNA"/>
</dbReference>
<dbReference type="PANTHER" id="PTHR32294">
    <property type="entry name" value="DNA POLYMERASE III SUBUNIT ALPHA"/>
    <property type="match status" value="1"/>
</dbReference>
<dbReference type="GO" id="GO:0003676">
    <property type="term" value="F:nucleic acid binding"/>
    <property type="evidence" value="ECO:0007669"/>
    <property type="project" value="InterPro"/>
</dbReference>
<evidence type="ECO:0000313" key="3">
    <source>
        <dbReference type="EMBL" id="SVC99889.1"/>
    </source>
</evidence>